<name>A0A1H6F359_9ACTN</name>
<dbReference type="AlphaFoldDB" id="A0A1H6F359"/>
<gene>
    <name evidence="2" type="ORF">SAMN05444920_13755</name>
</gene>
<evidence type="ECO:0000313" key="3">
    <source>
        <dbReference type="Proteomes" id="UP000236732"/>
    </source>
</evidence>
<keyword evidence="1" id="KW-1133">Transmembrane helix</keyword>
<reference evidence="2 3" key="1">
    <citation type="submission" date="2016-10" db="EMBL/GenBank/DDBJ databases">
        <authorList>
            <person name="de Groot N.N."/>
        </authorList>
    </citation>
    <scope>NUCLEOTIDE SEQUENCE [LARGE SCALE GENOMIC DNA]</scope>
    <source>
        <strain evidence="2 3">CGMCC 4.7037</strain>
    </source>
</reference>
<feature type="transmembrane region" description="Helical" evidence="1">
    <location>
        <begin position="68"/>
        <end position="86"/>
    </location>
</feature>
<keyword evidence="1" id="KW-0472">Membrane</keyword>
<keyword evidence="3" id="KW-1185">Reference proteome</keyword>
<proteinExistence type="predicted"/>
<keyword evidence="1" id="KW-0812">Transmembrane</keyword>
<dbReference type="RefSeq" id="WP_103964469.1">
    <property type="nucleotide sequence ID" value="NZ_FNVT01000037.1"/>
</dbReference>
<evidence type="ECO:0000256" key="1">
    <source>
        <dbReference type="SAM" id="Phobius"/>
    </source>
</evidence>
<dbReference type="Proteomes" id="UP000236732">
    <property type="component" value="Unassembled WGS sequence"/>
</dbReference>
<protein>
    <submittedName>
        <fullName evidence="2">Uncharacterized protein</fullName>
    </submittedName>
</protein>
<evidence type="ECO:0000313" key="2">
    <source>
        <dbReference type="EMBL" id="SEH03495.1"/>
    </source>
</evidence>
<dbReference type="EMBL" id="FNVT01000037">
    <property type="protein sequence ID" value="SEH03495.1"/>
    <property type="molecule type" value="Genomic_DNA"/>
</dbReference>
<organism evidence="2 3">
    <name type="scientific">Nonomuraea solani</name>
    <dbReference type="NCBI Taxonomy" id="1144553"/>
    <lineage>
        <taxon>Bacteria</taxon>
        <taxon>Bacillati</taxon>
        <taxon>Actinomycetota</taxon>
        <taxon>Actinomycetes</taxon>
        <taxon>Streptosporangiales</taxon>
        <taxon>Streptosporangiaceae</taxon>
        <taxon>Nonomuraea</taxon>
    </lineage>
</organism>
<sequence>MRRFRIARAVLLVALVLGISGMHTLGHVNGGHGGGVHVVKAAPVVPAGLQAFVPDRGMPGLDPTDVCLAILVSFIVLLLATAWISVRRRTGAGRGPLSALRQVARPPPKLMSRRLAILSMLRI</sequence>
<accession>A0A1H6F359</accession>
<dbReference type="OrthoDB" id="3540143at2"/>